<comment type="caution">
    <text evidence="1">The sequence shown here is derived from an EMBL/GenBank/DDBJ whole genome shotgun (WGS) entry which is preliminary data.</text>
</comment>
<accession>A0AAN9JJB3</accession>
<protein>
    <submittedName>
        <fullName evidence="1">Uncharacterized protein</fullName>
    </submittedName>
</protein>
<keyword evidence="2" id="KW-1185">Reference proteome</keyword>
<evidence type="ECO:0000313" key="2">
    <source>
        <dbReference type="Proteomes" id="UP001367508"/>
    </source>
</evidence>
<name>A0AAN9JJB3_CANGL</name>
<dbReference type="AlphaFoldDB" id="A0AAN9JJB3"/>
<proteinExistence type="predicted"/>
<gene>
    <name evidence="1" type="ORF">VNO77_46177</name>
</gene>
<dbReference type="Proteomes" id="UP001367508">
    <property type="component" value="Unassembled WGS sequence"/>
</dbReference>
<evidence type="ECO:0000313" key="1">
    <source>
        <dbReference type="EMBL" id="KAK7299017.1"/>
    </source>
</evidence>
<sequence>MQLSLNDGSISIFSRIHRPTAGSILLVYGTDWITLPLLRLNDLGPREYHELMCRDRTGRAILSFSGSVYSIDRGILLARTACRIAIT</sequence>
<reference evidence="1 2" key="1">
    <citation type="submission" date="2024-01" db="EMBL/GenBank/DDBJ databases">
        <title>The genomes of 5 underutilized Papilionoideae crops provide insights into root nodulation and disease resistanc.</title>
        <authorList>
            <person name="Jiang F."/>
        </authorList>
    </citation>
    <scope>NUCLEOTIDE SEQUENCE [LARGE SCALE GENOMIC DNA]</scope>
    <source>
        <strain evidence="1">LVBAO_FW01</strain>
        <tissue evidence="1">Leaves</tissue>
    </source>
</reference>
<organism evidence="1 2">
    <name type="scientific">Canavalia gladiata</name>
    <name type="common">Sword bean</name>
    <name type="synonym">Dolichos gladiatus</name>
    <dbReference type="NCBI Taxonomy" id="3824"/>
    <lineage>
        <taxon>Eukaryota</taxon>
        <taxon>Viridiplantae</taxon>
        <taxon>Streptophyta</taxon>
        <taxon>Embryophyta</taxon>
        <taxon>Tracheophyta</taxon>
        <taxon>Spermatophyta</taxon>
        <taxon>Magnoliopsida</taxon>
        <taxon>eudicotyledons</taxon>
        <taxon>Gunneridae</taxon>
        <taxon>Pentapetalae</taxon>
        <taxon>rosids</taxon>
        <taxon>fabids</taxon>
        <taxon>Fabales</taxon>
        <taxon>Fabaceae</taxon>
        <taxon>Papilionoideae</taxon>
        <taxon>50 kb inversion clade</taxon>
        <taxon>NPAAA clade</taxon>
        <taxon>indigoferoid/millettioid clade</taxon>
        <taxon>Phaseoleae</taxon>
        <taxon>Canavalia</taxon>
    </lineage>
</organism>
<dbReference type="EMBL" id="JAYMYQ010000022">
    <property type="protein sequence ID" value="KAK7299017.1"/>
    <property type="molecule type" value="Genomic_DNA"/>
</dbReference>